<accession>A0A8T2UNP3</accession>
<dbReference type="EMBL" id="CM035410">
    <property type="protein sequence ID" value="KAH7437737.1"/>
    <property type="molecule type" value="Genomic_DNA"/>
</dbReference>
<evidence type="ECO:0000313" key="1">
    <source>
        <dbReference type="EMBL" id="KAH7437737.1"/>
    </source>
</evidence>
<dbReference type="AlphaFoldDB" id="A0A8T2UNP3"/>
<protein>
    <submittedName>
        <fullName evidence="1">Uncharacterized protein</fullName>
    </submittedName>
</protein>
<reference evidence="1" key="1">
    <citation type="submission" date="2021-08" db="EMBL/GenBank/DDBJ databases">
        <title>WGS assembly of Ceratopteris richardii.</title>
        <authorList>
            <person name="Marchant D.B."/>
            <person name="Chen G."/>
            <person name="Jenkins J."/>
            <person name="Shu S."/>
            <person name="Leebens-Mack J."/>
            <person name="Grimwood J."/>
            <person name="Schmutz J."/>
            <person name="Soltis P."/>
            <person name="Soltis D."/>
            <person name="Chen Z.-H."/>
        </authorList>
    </citation>
    <scope>NUCLEOTIDE SEQUENCE</scope>
    <source>
        <strain evidence="1">Whitten #5841</strain>
        <tissue evidence="1">Leaf</tissue>
    </source>
</reference>
<sequence>MVDVDRRLNVGQHAHIAGLKRLSARANNGPLKPTASPRKGCFSFEPLAEAVMDRLRKGKVEISRGLTDEEFCRIEAPFAFTFPPDLKAILQRGLPVGAGFPDWRSGTTKQLRLLFNLPIAGIVYEVARGRFWSKQWGSKPSDIEEAVSIARSALQKAPVLIPVYRHCYIPSSPNLAGNPIFFVRQQEVYCCGFDLADFFHKQDFTLPDYELPCNFSHLEIQSFRAINKSRETRVEKLCSDSRQGVQDVDFGDHNHWCVSGMTVNLESWGRNLDVMAKRGHDAVYRGSFESFNSKVKASKKQYNSIDISNEHHANDRVNSSTFSNMNNLSRRIDFWSDLAKKRRLGNDCSIPTANCNARKSVNGVLNFVQDSLEDTFSCSTVDNDVSQRQTSTPYWLERYFDKMAAVLRNARWGERDISEMFYGHFPSKGKDSNLQINSQGMMQGLILYVDLLSDALRRAGWSTKDVAEAFDVDFTFYERKRRISTLPPHVTARICKLAEYAAGL</sequence>
<evidence type="ECO:0000313" key="2">
    <source>
        <dbReference type="Proteomes" id="UP000825935"/>
    </source>
</evidence>
<dbReference type="OrthoDB" id="1888829at2759"/>
<name>A0A8T2UNP3_CERRI</name>
<dbReference type="PANTHER" id="PTHR32011">
    <property type="entry name" value="OS08G0472400 PROTEIN"/>
    <property type="match status" value="1"/>
</dbReference>
<dbReference type="OMA" id="FEGEMVM"/>
<keyword evidence="2" id="KW-1185">Reference proteome</keyword>
<comment type="caution">
    <text evidence="1">The sequence shown here is derived from an EMBL/GenBank/DDBJ whole genome shotgun (WGS) entry which is preliminary data.</text>
</comment>
<dbReference type="PANTHER" id="PTHR32011:SF2">
    <property type="entry name" value="OS08G0472400 PROTEIN"/>
    <property type="match status" value="1"/>
</dbReference>
<dbReference type="Proteomes" id="UP000825935">
    <property type="component" value="Chromosome 5"/>
</dbReference>
<gene>
    <name evidence="1" type="ORF">KP509_05G086500</name>
</gene>
<organism evidence="1 2">
    <name type="scientific">Ceratopteris richardii</name>
    <name type="common">Triangle waterfern</name>
    <dbReference type="NCBI Taxonomy" id="49495"/>
    <lineage>
        <taxon>Eukaryota</taxon>
        <taxon>Viridiplantae</taxon>
        <taxon>Streptophyta</taxon>
        <taxon>Embryophyta</taxon>
        <taxon>Tracheophyta</taxon>
        <taxon>Polypodiopsida</taxon>
        <taxon>Polypodiidae</taxon>
        <taxon>Polypodiales</taxon>
        <taxon>Pteridineae</taxon>
        <taxon>Pteridaceae</taxon>
        <taxon>Parkerioideae</taxon>
        <taxon>Ceratopteris</taxon>
    </lineage>
</organism>
<proteinExistence type="predicted"/>